<evidence type="ECO:0000313" key="4">
    <source>
        <dbReference type="Proteomes" id="UP000054359"/>
    </source>
</evidence>
<keyword evidence="4" id="KW-1185">Reference proteome</keyword>
<dbReference type="GO" id="GO:0008356">
    <property type="term" value="P:asymmetric cell division"/>
    <property type="evidence" value="ECO:0007669"/>
    <property type="project" value="InterPro"/>
</dbReference>
<feature type="compositionally biased region" description="Polar residues" evidence="1">
    <location>
        <begin position="577"/>
        <end position="587"/>
    </location>
</feature>
<sequence>MGQKGSKPKGAKSRSPTSSGTSPLNNATYWEAEEDPDWDNCVMVVATQKGRRCPPLSSACSDDSLARSLHKEVDYPTVNVSRRSPTENESARMPLAPDSRYPTPSSGTAQRKRQNTLLDTGWHACFKNNNYVFVRNGGEAHRNGDKEFGDKWKENNDSDVTFIISTSNPIREGQEEKLVVSLQDPKAKIRRIAPQPPSDPPPMITSSNCTKKTPQPKQTNSSGTRNKRSDKKKTSNWFKRLTTPGRNRLLKVEATAEETTPIYESASDSSPESLETFAVPPHTIGLLPPPSQAKEAISPVFPQMKESKKAVAPSPPLNETPVIDFCRDMNDSGPHTSTPKEGFDVERIYKSLPRSGQTPHRLLDVRHSVRRRLPYEDMSPETDGENPSQSILPVILSPPQSSNNPFISQSTDVQNSLALDINSLQRRASCHKRIVESPKFENRLHPRASNTDIPYADSEDEVSFDERPRPKICKVSTMQSSKPDEKSVTHTLFSLHNNRDEKPGSLPEMRPQPNSPVTSETKALSASEPTLKIKRTASCYLKEVWSPLEQEENTSLKLQSKHLSSAEVKPSGASLVTPETKTMSSSKPAMKIKRSISCYQREKVYSPMEEEENKSLELHAKRIFSPDDSTVTFSPYSTPKRSTKENPVSCWLKEIRLLTESECLNALQAKELNKEDWISNALAVGNAQESAERIWEAGSAVKKHIEEMLESLKMTKLSVTPFSLKVAQFCSSVVELLKMTANTKQISQVEARIKTTCAELLETVSKGESGQEWKSKMESELEVLQLSVQTMLQQLLLRHLQVIVDCVEKSTNMNSLKRSVFALILLGRLNPVFCELMAKLGAVRSLLIICVETKWKDMHPCALRALTVLSCVPASIRNFEESGGVDCVCDVLCDEKSAEGARSEAAGLVAQITAPWTDGSSYVLRSITQNADKLVKSIANLASKTESSEVFLLSSAALANLSFSEEVLKRMKENKVLEILVNACRNSPHAASLFIKDQVATVLANMAAKEEYRDSLSSGGSLVLLLCFLQLRPSVGHGAPQLAACERIQQKAAIALARLCSNPDTSNIVAEMQGIQRLVKLCKDRKERNDSDSVLVACLAALRKIAVVRQKEEFMKLGAQELIEPRLWDAFLAHSSKRESYV</sequence>
<dbReference type="InterPro" id="IPR000225">
    <property type="entry name" value="Armadillo"/>
</dbReference>
<dbReference type="SMART" id="SM00185">
    <property type="entry name" value="ARM"/>
    <property type="match status" value="3"/>
</dbReference>
<dbReference type="GO" id="GO:0008093">
    <property type="term" value="F:cytoskeletal anchor activity"/>
    <property type="evidence" value="ECO:0007669"/>
    <property type="project" value="TreeGrafter"/>
</dbReference>
<feature type="region of interest" description="Disordered" evidence="1">
    <location>
        <begin position="441"/>
        <end position="470"/>
    </location>
</feature>
<feature type="compositionally biased region" description="Polar residues" evidence="1">
    <location>
        <begin position="515"/>
        <end position="526"/>
    </location>
</feature>
<feature type="region of interest" description="Disordered" evidence="1">
    <location>
        <begin position="1"/>
        <end position="31"/>
    </location>
</feature>
<feature type="compositionally biased region" description="Polar residues" evidence="1">
    <location>
        <begin position="204"/>
        <end position="224"/>
    </location>
</feature>
<feature type="region of interest" description="Disordered" evidence="1">
    <location>
        <begin position="569"/>
        <end position="588"/>
    </location>
</feature>
<reference evidence="3 4" key="1">
    <citation type="submission" date="2013-11" db="EMBL/GenBank/DDBJ databases">
        <title>Genome sequencing of Stegodyphus mimosarum.</title>
        <authorList>
            <person name="Bechsgaard J."/>
        </authorList>
    </citation>
    <scope>NUCLEOTIDE SEQUENCE [LARGE SCALE GENOMIC DNA]</scope>
</reference>
<feature type="compositionally biased region" description="Pro residues" evidence="1">
    <location>
        <begin position="194"/>
        <end position="203"/>
    </location>
</feature>
<dbReference type="InterPro" id="IPR045789">
    <property type="entry name" value="Insc_C"/>
</dbReference>
<dbReference type="GO" id="GO:0000132">
    <property type="term" value="P:establishment of mitotic spindle orientation"/>
    <property type="evidence" value="ECO:0007669"/>
    <property type="project" value="TreeGrafter"/>
</dbReference>
<gene>
    <name evidence="3" type="ORF">X975_20196</name>
</gene>
<evidence type="ECO:0000313" key="3">
    <source>
        <dbReference type="EMBL" id="KFM76996.1"/>
    </source>
</evidence>
<feature type="compositionally biased region" description="Polar residues" evidence="1">
    <location>
        <begin position="14"/>
        <end position="28"/>
    </location>
</feature>
<dbReference type="STRING" id="407821.A0A087UI07"/>
<feature type="compositionally biased region" description="Basic residues" evidence="1">
    <location>
        <begin position="1"/>
        <end position="12"/>
    </location>
</feature>
<dbReference type="InterPro" id="IPR038205">
    <property type="entry name" value="INSC_LBD_sf"/>
</dbReference>
<feature type="non-terminal residue" evidence="3">
    <location>
        <position position="1142"/>
    </location>
</feature>
<feature type="region of interest" description="Disordered" evidence="1">
    <location>
        <begin position="495"/>
        <end position="526"/>
    </location>
</feature>
<dbReference type="GO" id="GO:0009786">
    <property type="term" value="P:regulation of asymmetric cell division"/>
    <property type="evidence" value="ECO:0007669"/>
    <property type="project" value="TreeGrafter"/>
</dbReference>
<dbReference type="SUPFAM" id="SSF48371">
    <property type="entry name" value="ARM repeat"/>
    <property type="match status" value="1"/>
</dbReference>
<feature type="compositionally biased region" description="Polar residues" evidence="1">
    <location>
        <begin position="398"/>
        <end position="409"/>
    </location>
</feature>
<dbReference type="Proteomes" id="UP000054359">
    <property type="component" value="Unassembled WGS sequence"/>
</dbReference>
<dbReference type="GO" id="GO:0045179">
    <property type="term" value="C:apical cortex"/>
    <property type="evidence" value="ECO:0007669"/>
    <property type="project" value="TreeGrafter"/>
</dbReference>
<dbReference type="CDD" id="cd21966">
    <property type="entry name" value="INSC_LBD"/>
    <property type="match status" value="1"/>
</dbReference>
<dbReference type="PANTHER" id="PTHR21386:SF0">
    <property type="entry name" value="PROTEIN INSCUTEABLE HOMOLOG"/>
    <property type="match status" value="1"/>
</dbReference>
<dbReference type="AlphaFoldDB" id="A0A087UI07"/>
<dbReference type="EMBL" id="KK119891">
    <property type="protein sequence ID" value="KFM76996.1"/>
    <property type="molecule type" value="Genomic_DNA"/>
</dbReference>
<evidence type="ECO:0000256" key="1">
    <source>
        <dbReference type="SAM" id="MobiDB-lite"/>
    </source>
</evidence>
<feature type="region of interest" description="Disordered" evidence="1">
    <location>
        <begin position="184"/>
        <end position="246"/>
    </location>
</feature>
<name>A0A087UI07_STEMI</name>
<dbReference type="InterPro" id="IPR011989">
    <property type="entry name" value="ARM-like"/>
</dbReference>
<feature type="domain" description="Protein inscuteable homologue C-terminal" evidence="2">
    <location>
        <begin position="725"/>
        <end position="1142"/>
    </location>
</feature>
<dbReference type="OrthoDB" id="6429719at2759"/>
<dbReference type="Gene3D" id="1.25.10.10">
    <property type="entry name" value="Leucine-rich Repeat Variant"/>
    <property type="match status" value="1"/>
</dbReference>
<dbReference type="OMA" id="ICVETKW"/>
<feature type="region of interest" description="Disordered" evidence="1">
    <location>
        <begin position="376"/>
        <end position="409"/>
    </location>
</feature>
<proteinExistence type="predicted"/>
<dbReference type="PANTHER" id="PTHR21386">
    <property type="entry name" value="INSCUTEABLE"/>
    <property type="match status" value="1"/>
</dbReference>
<dbReference type="GO" id="GO:0045176">
    <property type="term" value="P:apical protein localization"/>
    <property type="evidence" value="ECO:0007669"/>
    <property type="project" value="TreeGrafter"/>
</dbReference>
<accession>A0A087UI07</accession>
<evidence type="ECO:0000259" key="2">
    <source>
        <dbReference type="Pfam" id="PF19427"/>
    </source>
</evidence>
<dbReference type="Gene3D" id="6.20.200.10">
    <property type="entry name" value="Inscuteable LGN-binding domain"/>
    <property type="match status" value="1"/>
</dbReference>
<dbReference type="InterPro" id="IPR016024">
    <property type="entry name" value="ARM-type_fold"/>
</dbReference>
<dbReference type="Pfam" id="PF19427">
    <property type="entry name" value="Insc_C"/>
    <property type="match status" value="1"/>
</dbReference>
<dbReference type="InterPro" id="IPR039921">
    <property type="entry name" value="Inscuteable"/>
</dbReference>
<feature type="region of interest" description="Disordered" evidence="1">
    <location>
        <begin position="76"/>
        <end position="112"/>
    </location>
</feature>
<organism evidence="3 4">
    <name type="scientific">Stegodyphus mimosarum</name>
    <name type="common">African social velvet spider</name>
    <dbReference type="NCBI Taxonomy" id="407821"/>
    <lineage>
        <taxon>Eukaryota</taxon>
        <taxon>Metazoa</taxon>
        <taxon>Ecdysozoa</taxon>
        <taxon>Arthropoda</taxon>
        <taxon>Chelicerata</taxon>
        <taxon>Arachnida</taxon>
        <taxon>Araneae</taxon>
        <taxon>Araneomorphae</taxon>
        <taxon>Entelegynae</taxon>
        <taxon>Eresoidea</taxon>
        <taxon>Eresidae</taxon>
        <taxon>Stegodyphus</taxon>
    </lineage>
</organism>
<protein>
    <submittedName>
        <fullName evidence="3">Protein inscuteable-like protein</fullName>
    </submittedName>
</protein>